<dbReference type="PANTHER" id="PTHR38015">
    <property type="entry name" value="BLR6086 PROTEIN"/>
    <property type="match status" value="1"/>
</dbReference>
<dbReference type="Gene3D" id="1.10.1040.10">
    <property type="entry name" value="N-(1-d-carboxylethyl)-l-norvaline Dehydrogenase, domain 2"/>
    <property type="match status" value="1"/>
</dbReference>
<evidence type="ECO:0000313" key="1">
    <source>
        <dbReference type="EMBL" id="CAE2243588.1"/>
    </source>
</evidence>
<accession>A0A7S4MVA9</accession>
<dbReference type="AlphaFoldDB" id="A0A7S4MVA9"/>
<dbReference type="InterPro" id="IPR013328">
    <property type="entry name" value="6PGD_dom2"/>
</dbReference>
<protein>
    <submittedName>
        <fullName evidence="1">Uncharacterized protein</fullName>
    </submittedName>
</protein>
<dbReference type="EMBL" id="HBKQ01025856">
    <property type="protein sequence ID" value="CAE2243588.1"/>
    <property type="molecule type" value="Transcribed_RNA"/>
</dbReference>
<dbReference type="PANTHER" id="PTHR38015:SF1">
    <property type="entry name" value="OPINE DEHYDROGENASE DOMAIN-CONTAINING PROTEIN"/>
    <property type="match status" value="1"/>
</dbReference>
<gene>
    <name evidence="1" type="ORF">OAUR00152_LOCUS17495</name>
</gene>
<name>A0A7S4MVA9_9STRA</name>
<sequence>MPMADHADSTSSLGFLSCTMNATNQFLHPCICAALFHDPADPEASDRDGTIPWDAAKQKTPLPRFYADGASKSEAGRLIVAVAAAEMYPLIDCLDKSLAPAGMSPVTRMHGGEPVGHFFMQELGNGPEALGRRSGLTDMAMTKLILEEDGEEADADVAADDSASSSMGLHVDPAARSRKTHVNYKRFFEWAMSYGLSHNTRLGSVLSPAVVLPNDDPNDAITRRIKPNVNTRFFTDDVPNGLCIVLGLAELFGYDLERDMSETLGLVRRLQRWMGKEYVVPANGGGASSDNGNGGRRKVRMVADARDLAETSAPQAFGVRTVRELRNFLAMSPFAEDVQGRMEGRVGASPLVSRL</sequence>
<proteinExistence type="predicted"/>
<reference evidence="1" key="1">
    <citation type="submission" date="2021-01" db="EMBL/GenBank/DDBJ databases">
        <authorList>
            <person name="Corre E."/>
            <person name="Pelletier E."/>
            <person name="Niang G."/>
            <person name="Scheremetjew M."/>
            <person name="Finn R."/>
            <person name="Kale V."/>
            <person name="Holt S."/>
            <person name="Cochrane G."/>
            <person name="Meng A."/>
            <person name="Brown T."/>
            <person name="Cohen L."/>
        </authorList>
    </citation>
    <scope>NUCLEOTIDE SEQUENCE</scope>
    <source>
        <strain evidence="1">Isolate 1302-5</strain>
    </source>
</reference>
<organism evidence="1">
    <name type="scientific">Odontella aurita</name>
    <dbReference type="NCBI Taxonomy" id="265563"/>
    <lineage>
        <taxon>Eukaryota</taxon>
        <taxon>Sar</taxon>
        <taxon>Stramenopiles</taxon>
        <taxon>Ochrophyta</taxon>
        <taxon>Bacillariophyta</taxon>
        <taxon>Mediophyceae</taxon>
        <taxon>Biddulphiophycidae</taxon>
        <taxon>Eupodiscales</taxon>
        <taxon>Odontellaceae</taxon>
        <taxon>Odontella</taxon>
    </lineage>
</organism>
<dbReference type="InterPro" id="IPR051729">
    <property type="entry name" value="Opine/Lysopine_DH"/>
</dbReference>